<evidence type="ECO:0000313" key="1">
    <source>
        <dbReference type="EMBL" id="RAP34930.1"/>
    </source>
</evidence>
<gene>
    <name evidence="1" type="ORF">B1207_14670</name>
</gene>
<proteinExistence type="predicted"/>
<protein>
    <submittedName>
        <fullName evidence="1">Uncharacterized protein</fullName>
    </submittedName>
</protein>
<dbReference type="EMBL" id="MVJN01000013">
    <property type="protein sequence ID" value="RAP34930.1"/>
    <property type="molecule type" value="Genomic_DNA"/>
</dbReference>
<dbReference type="Proteomes" id="UP000249458">
    <property type="component" value="Unassembled WGS sequence"/>
</dbReference>
<organism evidence="1 2">
    <name type="scientific">Legionella quinlivanii</name>
    <dbReference type="NCBI Taxonomy" id="45073"/>
    <lineage>
        <taxon>Bacteria</taxon>
        <taxon>Pseudomonadati</taxon>
        <taxon>Pseudomonadota</taxon>
        <taxon>Gammaproteobacteria</taxon>
        <taxon>Legionellales</taxon>
        <taxon>Legionellaceae</taxon>
        <taxon>Legionella</taxon>
    </lineage>
</organism>
<evidence type="ECO:0000313" key="2">
    <source>
        <dbReference type="Proteomes" id="UP000249458"/>
    </source>
</evidence>
<name>A0A364LFV2_9GAMM</name>
<dbReference type="AlphaFoldDB" id="A0A364LFV2"/>
<reference evidence="1 2" key="1">
    <citation type="submission" date="2017-02" db="EMBL/GenBank/DDBJ databases">
        <title>Legionella quilivanii strain from human: case report and whole genome sequencing analysis.</title>
        <authorList>
            <person name="Lalancette C."/>
            <person name="Leduc J.-M."/>
            <person name="Levesque S."/>
            <person name="Fournier E."/>
            <person name="Saoud J."/>
            <person name="Faucher S.P."/>
            <person name="Bernard K."/>
            <person name="Martineau C."/>
            <person name="Longtin J."/>
        </authorList>
    </citation>
    <scope>NUCLEOTIDE SEQUENCE [LARGE SCALE GENOMIC DNA]</scope>
    <source>
        <strain evidence="1 2">ID143958</strain>
    </source>
</reference>
<accession>A0A364LFV2</accession>
<sequence length="157" mass="18018">MFGSIKVFLRNKIIKSQEQALKQYIQSLQGLDEAELAHLVVMATIIRNVSFQNTGIDYLDPINELEKNPYVVLEIGNQIKEFQRGNKYDRAGYLTVWLYTFRSISEPELRIYGKQLWKELSRGIMFIMGNLGMLVAYSQGSDTTGYDQIPLGLQSNQ</sequence>
<comment type="caution">
    <text evidence="1">The sequence shown here is derived from an EMBL/GenBank/DDBJ whole genome shotgun (WGS) entry which is preliminary data.</text>
</comment>